<proteinExistence type="predicted"/>
<sequence length="1062" mass="116074">MSDAAAQIAREAKGLQQGLKDLLKTRDITDREIDIQRKNLRRQYLRLLFLHPYARESKDAETHLWMQTSYAIISIYKQRIANLDRAIHNPPRQGGRDQNGHSRVVEYRKLLQRFRQFLAEEEKFWMQLVFRLRRYFALDDAQDALNTLGITLEDDQTPAADGATYPRRNQHQFPPESDHGANDALAPASASQHESRMAILSKTLVCLGDIARYKEQYNEAGGRPRAGHEDGPPAAPPGRGRGRRGGAAGASHTPLPRLRNYDRAQSCYEQARLLFPHDGNPSHQLAILSSYQKDTLSSILHYYRALCVRTPYETASENLGTVLSKALDQYTARGLLRDAEVQEELANGETVSPRLRVEAFKEKVVVLHAQWSKNVEEARTMGERAIEDFAGLVADRILPIEMISKIIVLTEGALWKHRMVRRPSNAERRPSNLALTESNIVTHLLAAHRVLLENGSIELAEAPPEDAEEGDLAQRITATFRRTLPALRMAGKWLRSNTRYLSQGLKHTTNGDEEPSAVRDTPRKDRRNGGSAITIGGIHDFWREYVRFCEALVGAFPGEKLPELSTQLEEDIDMAGFLPLRKYMAGADGRALGPARRPPSENGGANGDAPGQQENPLLARDQVHPNEEQLMRIADILTDSKAVAEDEYTPIALKDGHFSLNASISAAIGKVSEPEAFAVQKEAIDAANRVPHRASVDLFSVPQARADADVDEEIAEDAQSVTTGTDGDPVGEAFRTALHASDEDEDEDEEQIVWQLGGTLSPRQDPVVTALPTTPPRPDPIGTNHMGFTPHRAAPLSPPFAHTDLQRSPPSHNTPLTTAQDLLQGVLGVHRSPPPAPSQHGRTPSAPSIPAVSYLGGNSIWSNNSSSLSFPSGNRPLALGNGSQYVTQKDMTQTAAPPPLPPSQTSWSSSYMWQSPLPSQNTQLGYSSTPSRTLLPQQPSIVNSGHHRLPSDTLLPSRGQALPPPSTHSNAHRYDPLNPSAAVGALPLTAAYGAPGANDRFAPAGHADVFGAPSHGAYFSTGGLQPEHLRYAGHAHAGEHAFAPQYDGAPAPAASRIWGNAG</sequence>
<feature type="domain" description="Telomerase activating protein Est1-like N-terminal" evidence="3">
    <location>
        <begin position="60"/>
        <end position="218"/>
    </location>
</feature>
<dbReference type="Pfam" id="PF10373">
    <property type="entry name" value="EST1_DNA_bind"/>
    <property type="match status" value="1"/>
</dbReference>
<feature type="region of interest" description="Disordered" evidence="1">
    <location>
        <begin position="589"/>
        <end position="615"/>
    </location>
</feature>
<feature type="domain" description="DNA/RNA-binding" evidence="2">
    <location>
        <begin position="264"/>
        <end position="582"/>
    </location>
</feature>
<evidence type="ECO:0000259" key="2">
    <source>
        <dbReference type="Pfam" id="PF10373"/>
    </source>
</evidence>
<feature type="region of interest" description="Disordered" evidence="1">
    <location>
        <begin position="504"/>
        <end position="531"/>
    </location>
</feature>
<dbReference type="OrthoDB" id="69928at2759"/>
<feature type="region of interest" description="Disordered" evidence="1">
    <location>
        <begin position="156"/>
        <end position="190"/>
    </location>
</feature>
<dbReference type="Proteomes" id="UP000703269">
    <property type="component" value="Unassembled WGS sequence"/>
</dbReference>
<evidence type="ECO:0000313" key="4">
    <source>
        <dbReference type="EMBL" id="GJE98730.1"/>
    </source>
</evidence>
<dbReference type="InterPro" id="IPR019458">
    <property type="entry name" value="Est1-like_N"/>
</dbReference>
<protein>
    <submittedName>
        <fullName evidence="4">Telomerase activating protein Est1 domain-containing protein</fullName>
    </submittedName>
</protein>
<feature type="compositionally biased region" description="Polar residues" evidence="1">
    <location>
        <begin position="806"/>
        <end position="821"/>
    </location>
</feature>
<evidence type="ECO:0000313" key="5">
    <source>
        <dbReference type="Proteomes" id="UP000703269"/>
    </source>
</evidence>
<dbReference type="PANTHER" id="PTHR15696">
    <property type="entry name" value="SMG-7 SUPPRESSOR WITH MORPHOLOGICAL EFFECT ON GENITALIA PROTEIN 7"/>
    <property type="match status" value="1"/>
</dbReference>
<dbReference type="PANTHER" id="PTHR15696:SF36">
    <property type="entry name" value="NONSENSE-MEDIATED MRNA DECAY FACTOR"/>
    <property type="match status" value="1"/>
</dbReference>
<accession>A0A9P3GSL1</accession>
<name>A0A9P3GSL1_9APHY</name>
<feature type="region of interest" description="Disordered" evidence="1">
    <location>
        <begin position="797"/>
        <end position="850"/>
    </location>
</feature>
<dbReference type="EMBL" id="BPQB01000093">
    <property type="protein sequence ID" value="GJE98730.1"/>
    <property type="molecule type" value="Genomic_DNA"/>
</dbReference>
<dbReference type="AlphaFoldDB" id="A0A9P3GSL1"/>
<gene>
    <name evidence="4" type="ORF">PsYK624_149650</name>
</gene>
<dbReference type="InterPro" id="IPR018834">
    <property type="entry name" value="DNA/RNA-bd_Est1-type"/>
</dbReference>
<feature type="compositionally biased region" description="Polar residues" evidence="1">
    <location>
        <begin position="903"/>
        <end position="943"/>
    </location>
</feature>
<keyword evidence="5" id="KW-1185">Reference proteome</keyword>
<feature type="region of interest" description="Disordered" evidence="1">
    <location>
        <begin position="220"/>
        <end position="258"/>
    </location>
</feature>
<dbReference type="Gene3D" id="1.25.40.10">
    <property type="entry name" value="Tetratricopeptide repeat domain"/>
    <property type="match status" value="1"/>
</dbReference>
<evidence type="ECO:0000256" key="1">
    <source>
        <dbReference type="SAM" id="MobiDB-lite"/>
    </source>
</evidence>
<comment type="caution">
    <text evidence="4">The sequence shown here is derived from an EMBL/GenBank/DDBJ whole genome shotgun (WGS) entry which is preliminary data.</text>
</comment>
<feature type="region of interest" description="Disordered" evidence="1">
    <location>
        <begin position="890"/>
        <end position="975"/>
    </location>
</feature>
<organism evidence="4 5">
    <name type="scientific">Phanerochaete sordida</name>
    <dbReference type="NCBI Taxonomy" id="48140"/>
    <lineage>
        <taxon>Eukaryota</taxon>
        <taxon>Fungi</taxon>
        <taxon>Dikarya</taxon>
        <taxon>Basidiomycota</taxon>
        <taxon>Agaricomycotina</taxon>
        <taxon>Agaricomycetes</taxon>
        <taxon>Polyporales</taxon>
        <taxon>Phanerochaetaceae</taxon>
        <taxon>Phanerochaete</taxon>
    </lineage>
</organism>
<dbReference type="InterPro" id="IPR011990">
    <property type="entry name" value="TPR-like_helical_dom_sf"/>
</dbReference>
<dbReference type="InterPro" id="IPR045153">
    <property type="entry name" value="Est1/Ebs1-like"/>
</dbReference>
<evidence type="ECO:0000259" key="3">
    <source>
        <dbReference type="Pfam" id="PF10374"/>
    </source>
</evidence>
<reference evidence="4 5" key="1">
    <citation type="submission" date="2021-08" db="EMBL/GenBank/DDBJ databases">
        <title>Draft Genome Sequence of Phanerochaete sordida strain YK-624.</title>
        <authorList>
            <person name="Mori T."/>
            <person name="Dohra H."/>
            <person name="Suzuki T."/>
            <person name="Kawagishi H."/>
            <person name="Hirai H."/>
        </authorList>
    </citation>
    <scope>NUCLEOTIDE SEQUENCE [LARGE SCALE GENOMIC DNA]</scope>
    <source>
        <strain evidence="4 5">YK-624</strain>
    </source>
</reference>
<dbReference type="Pfam" id="PF10374">
    <property type="entry name" value="EST1"/>
    <property type="match status" value="1"/>
</dbReference>
<dbReference type="SUPFAM" id="SSF48452">
    <property type="entry name" value="TPR-like"/>
    <property type="match status" value="1"/>
</dbReference>